<comment type="caution">
    <text evidence="2">The sequence shown here is derived from an EMBL/GenBank/DDBJ whole genome shotgun (WGS) entry which is preliminary data.</text>
</comment>
<gene>
    <name evidence="2" type="ORF">FY528_16245</name>
</gene>
<evidence type="ECO:0000259" key="1">
    <source>
        <dbReference type="Pfam" id="PF19647"/>
    </source>
</evidence>
<sequence length="127" mass="14343">MLTSLLLSGFLTLNPFQPTPAVPFNAAPVVASVEPCQIYGSIFLEKDPRRRSQCFATVYVEPEETFADVLVYQENNKLFADKAGFWYFTGARDFADYVLFVTDNRALADFSIQYTKIRSYAGCRNGK</sequence>
<protein>
    <recommendedName>
        <fullName evidence="1">7(1) septoil knot domain-containing protein</fullName>
    </recommendedName>
</protein>
<evidence type="ECO:0000313" key="3">
    <source>
        <dbReference type="Proteomes" id="UP000322791"/>
    </source>
</evidence>
<accession>A0A5D6UVM2</accession>
<dbReference type="Proteomes" id="UP000322791">
    <property type="component" value="Unassembled WGS sequence"/>
</dbReference>
<organism evidence="2 3">
    <name type="scientific">Hymenobacter lutimineralis</name>
    <dbReference type="NCBI Taxonomy" id="2606448"/>
    <lineage>
        <taxon>Bacteria</taxon>
        <taxon>Pseudomonadati</taxon>
        <taxon>Bacteroidota</taxon>
        <taxon>Cytophagia</taxon>
        <taxon>Cytophagales</taxon>
        <taxon>Hymenobacteraceae</taxon>
        <taxon>Hymenobacter</taxon>
    </lineage>
</organism>
<dbReference type="EMBL" id="VTHL01000019">
    <property type="protein sequence ID" value="TYZ07057.1"/>
    <property type="molecule type" value="Genomic_DNA"/>
</dbReference>
<dbReference type="RefSeq" id="WP_149072076.1">
    <property type="nucleotide sequence ID" value="NZ_VTHL01000019.1"/>
</dbReference>
<keyword evidence="3" id="KW-1185">Reference proteome</keyword>
<evidence type="ECO:0000313" key="2">
    <source>
        <dbReference type="EMBL" id="TYZ07057.1"/>
    </source>
</evidence>
<proteinExistence type="predicted"/>
<dbReference type="AlphaFoldDB" id="A0A5D6UVM2"/>
<dbReference type="InterPro" id="IPR046148">
    <property type="entry name" value="Septknot"/>
</dbReference>
<dbReference type="Pfam" id="PF19647">
    <property type="entry name" value="Septknot"/>
    <property type="match status" value="1"/>
</dbReference>
<feature type="domain" description="7(1) septoil knot" evidence="1">
    <location>
        <begin position="36"/>
        <end position="124"/>
    </location>
</feature>
<reference evidence="2 3" key="1">
    <citation type="submission" date="2019-08" db="EMBL/GenBank/DDBJ databases">
        <authorList>
            <person name="Seo M.-J."/>
        </authorList>
    </citation>
    <scope>NUCLEOTIDE SEQUENCE [LARGE SCALE GENOMIC DNA]</scope>
    <source>
        <strain evidence="2 3">KIGAM108</strain>
    </source>
</reference>
<name>A0A5D6UVM2_9BACT</name>